<evidence type="ECO:0000256" key="1">
    <source>
        <dbReference type="SAM" id="SignalP"/>
    </source>
</evidence>
<reference evidence="2" key="1">
    <citation type="submission" date="2022-02" db="EMBL/GenBank/DDBJ databases">
        <title>Vibrio sp. nov, a new bacterium isolated from seawater.</title>
        <authorList>
            <person name="Yuan Y."/>
        </authorList>
    </citation>
    <scope>NUCLEOTIDE SEQUENCE</scope>
    <source>
        <strain evidence="2">ZSDZ65</strain>
    </source>
</reference>
<proteinExistence type="predicted"/>
<name>A0A9X3CSJ2_9VIBR</name>
<sequence length="148" mass="15851">MKPNIALLIALLASALSSTTVTAKVTLADAYASEQAITDSYNASTVNIPKEGIDVRALDPVSGLSNTPIIYNGVSGSSCTNVRPPSGASVRTHDVYINGVYEDQTNHEASHTRGVAQQLTHDGDTRICAAYTSARHYNFTYEIKAYKK</sequence>
<accession>A0A9X3CSJ2</accession>
<gene>
    <name evidence="2" type="ORF">MD535_22285</name>
</gene>
<dbReference type="AlphaFoldDB" id="A0A9X3CSJ2"/>
<dbReference type="Proteomes" id="UP001155587">
    <property type="component" value="Unassembled WGS sequence"/>
</dbReference>
<protein>
    <submittedName>
        <fullName evidence="2">Uncharacterized protein</fullName>
    </submittedName>
</protein>
<evidence type="ECO:0000313" key="3">
    <source>
        <dbReference type="Proteomes" id="UP001155587"/>
    </source>
</evidence>
<organism evidence="2 3">
    <name type="scientific">Vibrio qingdaonensis</name>
    <dbReference type="NCBI Taxonomy" id="2829491"/>
    <lineage>
        <taxon>Bacteria</taxon>
        <taxon>Pseudomonadati</taxon>
        <taxon>Pseudomonadota</taxon>
        <taxon>Gammaproteobacteria</taxon>
        <taxon>Vibrionales</taxon>
        <taxon>Vibrionaceae</taxon>
        <taxon>Vibrio</taxon>
    </lineage>
</organism>
<feature type="signal peptide" evidence="1">
    <location>
        <begin position="1"/>
        <end position="23"/>
    </location>
</feature>
<keyword evidence="1" id="KW-0732">Signal</keyword>
<comment type="caution">
    <text evidence="2">The sequence shown here is derived from an EMBL/GenBank/DDBJ whole genome shotgun (WGS) entry which is preliminary data.</text>
</comment>
<dbReference type="EMBL" id="JAKRRY010000045">
    <property type="protein sequence ID" value="MCW8348721.1"/>
    <property type="molecule type" value="Genomic_DNA"/>
</dbReference>
<evidence type="ECO:0000313" key="2">
    <source>
        <dbReference type="EMBL" id="MCW8348721.1"/>
    </source>
</evidence>
<feature type="chain" id="PRO_5040802114" evidence="1">
    <location>
        <begin position="24"/>
        <end position="148"/>
    </location>
</feature>
<dbReference type="RefSeq" id="WP_265677327.1">
    <property type="nucleotide sequence ID" value="NZ_JAKRRY010000045.1"/>
</dbReference>
<keyword evidence="3" id="KW-1185">Reference proteome</keyword>